<accession>A0A628V9W4</accession>
<organism evidence="1">
    <name type="scientific">Salmonella enterica</name>
    <name type="common">Salmonella choleraesuis</name>
    <dbReference type="NCBI Taxonomy" id="28901"/>
    <lineage>
        <taxon>Bacteria</taxon>
        <taxon>Pseudomonadati</taxon>
        <taxon>Pseudomonadota</taxon>
        <taxon>Gammaproteobacteria</taxon>
        <taxon>Enterobacterales</taxon>
        <taxon>Enterobacteriaceae</taxon>
        <taxon>Salmonella</taxon>
    </lineage>
</organism>
<proteinExistence type="predicted"/>
<evidence type="ECO:0000313" key="1">
    <source>
        <dbReference type="EMBL" id="EDF5516010.1"/>
    </source>
</evidence>
<protein>
    <submittedName>
        <fullName evidence="1">Conjugal transfer protein TraB</fullName>
    </submittedName>
</protein>
<name>A0A628V9W4_SALER</name>
<feature type="non-terminal residue" evidence="1">
    <location>
        <position position="185"/>
    </location>
</feature>
<comment type="caution">
    <text evidence="1">The sequence shown here is derived from an EMBL/GenBank/DDBJ whole genome shotgun (WGS) entry which is preliminary data.</text>
</comment>
<dbReference type="EMBL" id="AAMBER010000038">
    <property type="protein sequence ID" value="EDF5516010.1"/>
    <property type="molecule type" value="Genomic_DNA"/>
</dbReference>
<reference evidence="1" key="1">
    <citation type="submission" date="2019-10" db="EMBL/GenBank/DDBJ databases">
        <authorList>
            <consortium name="PulseNet: The National Subtyping Network for Foodborne Disease Surveillance"/>
            <person name="Tarr C.L."/>
            <person name="Trees E."/>
            <person name="Katz L.S."/>
            <person name="Carleton-Romer H.A."/>
            <person name="Stroika S."/>
            <person name="Kucerova Z."/>
            <person name="Roache K.F."/>
            <person name="Sabol A.L."/>
            <person name="Besser J."/>
            <person name="Gerner-Smidt P."/>
        </authorList>
    </citation>
    <scope>NUCLEOTIDE SEQUENCE</scope>
    <source>
        <strain evidence="1">PNUSAS102632</strain>
    </source>
</reference>
<gene>
    <name evidence="1" type="ORF">GB848_24215</name>
</gene>
<sequence length="185" mass="21415">MAVAEMKKRGVKDFKKEPSSLKYIPYSYHVTPHVISTVNGEYLSIFKIRGRTHDCASDAELIKWHADLNQLLKGIGSEHVKLWTHLHHREINNYPDTHYNMTFPRMVNEYYRDQFDDTPMMVNDLYLTVVYNPVGDAAQKMLAKFDKPSASELREMQADAIGALEDICEQVMNSLRPYGIDRLGY</sequence>
<dbReference type="AlphaFoldDB" id="A0A628V9W4"/>